<evidence type="ECO:0000313" key="4">
    <source>
        <dbReference type="Proteomes" id="UP001500220"/>
    </source>
</evidence>
<evidence type="ECO:0000313" key="1">
    <source>
        <dbReference type="EMBL" id="GAA0510411.1"/>
    </source>
</evidence>
<dbReference type="AlphaFoldDB" id="A0A917JJK8"/>
<reference evidence="2" key="4">
    <citation type="submission" date="2020-09" db="EMBL/GenBank/DDBJ databases">
        <authorList>
            <person name="Sun Q."/>
            <person name="Zhou Y."/>
        </authorList>
    </citation>
    <scope>NUCLEOTIDE SEQUENCE</scope>
    <source>
        <strain evidence="2">CGMCC 4.7206</strain>
    </source>
</reference>
<comment type="caution">
    <text evidence="2">The sequence shown here is derived from an EMBL/GenBank/DDBJ whole genome shotgun (WGS) entry which is preliminary data.</text>
</comment>
<name>A0A917JJK8_9PSEU</name>
<proteinExistence type="predicted"/>
<sequence length="99" mass="11046">MTWNIAHTAFPAEHRRFRAVVGGVDPDAIYRAVHEAGGFRSWDEPSRDLLHLRSTAIEVYRVGDRWVLAVNGPSVEAVREVLRLLGLGADRDVQELKGA</sequence>
<reference evidence="1" key="5">
    <citation type="submission" date="2023-12" db="EMBL/GenBank/DDBJ databases">
        <authorList>
            <person name="Sun Q."/>
            <person name="Inoue M."/>
        </authorList>
    </citation>
    <scope>NUCLEOTIDE SEQUENCE</scope>
    <source>
        <strain evidence="1">JCM 10664</strain>
    </source>
</reference>
<reference evidence="1" key="1">
    <citation type="journal article" date="2014" name="Int. J. Syst. Evol. Microbiol.">
        <title>Complete genome of a new Firmicutes species belonging to the dominant human colonic microbiota ('Ruminococcus bicirculans') reveals two chromosomes and a selective capacity to utilize plant glucans.</title>
        <authorList>
            <consortium name="NISC Comparative Sequencing Program"/>
            <person name="Wegmann U."/>
            <person name="Louis P."/>
            <person name="Goesmann A."/>
            <person name="Henrissat B."/>
            <person name="Duncan S.H."/>
            <person name="Flint H.J."/>
        </authorList>
    </citation>
    <scope>NUCLEOTIDE SEQUENCE</scope>
    <source>
        <strain evidence="1">JCM 10664</strain>
    </source>
</reference>
<accession>A0A917JJK8</accession>
<evidence type="ECO:0000313" key="3">
    <source>
        <dbReference type="Proteomes" id="UP000597989"/>
    </source>
</evidence>
<gene>
    <name evidence="1" type="ORF">GCM10009545_10540</name>
    <name evidence="2" type="ORF">GCM10011581_00310</name>
</gene>
<protein>
    <submittedName>
        <fullName evidence="2">Uncharacterized protein</fullName>
    </submittedName>
</protein>
<dbReference type="RefSeq" id="WP_188984108.1">
    <property type="nucleotide sequence ID" value="NZ_BAAAHC010000005.1"/>
</dbReference>
<organism evidence="2 3">
    <name type="scientific">Saccharopolyspora thermophila</name>
    <dbReference type="NCBI Taxonomy" id="89367"/>
    <lineage>
        <taxon>Bacteria</taxon>
        <taxon>Bacillati</taxon>
        <taxon>Actinomycetota</taxon>
        <taxon>Actinomycetes</taxon>
        <taxon>Pseudonocardiales</taxon>
        <taxon>Pseudonocardiaceae</taxon>
        <taxon>Saccharopolyspora</taxon>
    </lineage>
</organism>
<dbReference type="Proteomes" id="UP000597989">
    <property type="component" value="Unassembled WGS sequence"/>
</dbReference>
<reference evidence="4" key="3">
    <citation type="journal article" date="2019" name="Int. J. Syst. Evol. Microbiol.">
        <title>The Global Catalogue of Microorganisms (GCM) 10K type strain sequencing project: providing services to taxonomists for standard genome sequencing and annotation.</title>
        <authorList>
            <consortium name="The Broad Institute Genomics Platform"/>
            <consortium name="The Broad Institute Genome Sequencing Center for Infectious Disease"/>
            <person name="Wu L."/>
            <person name="Ma J."/>
        </authorList>
    </citation>
    <scope>NUCLEOTIDE SEQUENCE [LARGE SCALE GENOMIC DNA]</scope>
    <source>
        <strain evidence="4">JCM 10664</strain>
    </source>
</reference>
<reference evidence="2 3" key="2">
    <citation type="journal article" date="2014" name="Int. J. Syst. Evol. Microbiol.">
        <title>Complete genome sequence of Corynebacterium casei LMG S-19264T (=DSM 44701T), isolated from a smear-ripened cheese.</title>
        <authorList>
            <consortium name="US DOE Joint Genome Institute (JGI-PGF)"/>
            <person name="Walter F."/>
            <person name="Albersmeier A."/>
            <person name="Kalinowski J."/>
            <person name="Ruckert C."/>
        </authorList>
    </citation>
    <scope>NUCLEOTIDE SEQUENCE [LARGE SCALE GENOMIC DNA]</scope>
    <source>
        <strain evidence="2 3">CGMCC 4.7206</strain>
    </source>
</reference>
<dbReference type="EMBL" id="BAAAHC010000005">
    <property type="protein sequence ID" value="GAA0510411.1"/>
    <property type="molecule type" value="Genomic_DNA"/>
</dbReference>
<dbReference type="EMBL" id="BMMT01000001">
    <property type="protein sequence ID" value="GGI67427.1"/>
    <property type="molecule type" value="Genomic_DNA"/>
</dbReference>
<evidence type="ECO:0000313" key="2">
    <source>
        <dbReference type="EMBL" id="GGI67427.1"/>
    </source>
</evidence>
<dbReference type="Proteomes" id="UP001500220">
    <property type="component" value="Unassembled WGS sequence"/>
</dbReference>
<keyword evidence="4" id="KW-1185">Reference proteome</keyword>